<dbReference type="Proteomes" id="UP001595712">
    <property type="component" value="Unassembled WGS sequence"/>
</dbReference>
<organism evidence="2 3">
    <name type="scientific">Glycomyces rhizosphaerae</name>
    <dbReference type="NCBI Taxonomy" id="2054422"/>
    <lineage>
        <taxon>Bacteria</taxon>
        <taxon>Bacillati</taxon>
        <taxon>Actinomycetota</taxon>
        <taxon>Actinomycetes</taxon>
        <taxon>Glycomycetales</taxon>
        <taxon>Glycomycetaceae</taxon>
        <taxon>Glycomyces</taxon>
    </lineage>
</organism>
<dbReference type="Gene3D" id="3.10.450.50">
    <property type="match status" value="1"/>
</dbReference>
<sequence>MTDFNAIAADYINAFNETDAAERKRLVAELFTADVYYVDPMAAVSGHDGVDAFIAAAHQQFPGWVFTLVGPVDGHGTQARFTWGLGPAGAEPPVIGFDVIVVDEDGRIVQVLGFLDKVPTA</sequence>
<dbReference type="Pfam" id="PF12680">
    <property type="entry name" value="SnoaL_2"/>
    <property type="match status" value="1"/>
</dbReference>
<proteinExistence type="predicted"/>
<dbReference type="InterPro" id="IPR032710">
    <property type="entry name" value="NTF2-like_dom_sf"/>
</dbReference>
<evidence type="ECO:0000313" key="2">
    <source>
        <dbReference type="EMBL" id="MFC3491770.1"/>
    </source>
</evidence>
<dbReference type="RefSeq" id="WP_387971124.1">
    <property type="nucleotide sequence ID" value="NZ_JBHRWO010000004.1"/>
</dbReference>
<keyword evidence="3" id="KW-1185">Reference proteome</keyword>
<dbReference type="InterPro" id="IPR037401">
    <property type="entry name" value="SnoaL-like"/>
</dbReference>
<name>A0ABV7PTB8_9ACTN</name>
<gene>
    <name evidence="2" type="ORF">ACFO8M_04615</name>
</gene>
<dbReference type="EMBL" id="JBHRWO010000004">
    <property type="protein sequence ID" value="MFC3491770.1"/>
    <property type="molecule type" value="Genomic_DNA"/>
</dbReference>
<protein>
    <submittedName>
        <fullName evidence="2">Nuclear transport factor 2 family protein</fullName>
    </submittedName>
</protein>
<comment type="caution">
    <text evidence="2">The sequence shown here is derived from an EMBL/GenBank/DDBJ whole genome shotgun (WGS) entry which is preliminary data.</text>
</comment>
<accession>A0ABV7PTB8</accession>
<dbReference type="SUPFAM" id="SSF54427">
    <property type="entry name" value="NTF2-like"/>
    <property type="match status" value="1"/>
</dbReference>
<feature type="domain" description="SnoaL-like" evidence="1">
    <location>
        <begin position="9"/>
        <end position="110"/>
    </location>
</feature>
<evidence type="ECO:0000259" key="1">
    <source>
        <dbReference type="Pfam" id="PF12680"/>
    </source>
</evidence>
<evidence type="ECO:0000313" key="3">
    <source>
        <dbReference type="Proteomes" id="UP001595712"/>
    </source>
</evidence>
<reference evidence="3" key="1">
    <citation type="journal article" date="2019" name="Int. J. Syst. Evol. Microbiol.">
        <title>The Global Catalogue of Microorganisms (GCM) 10K type strain sequencing project: providing services to taxonomists for standard genome sequencing and annotation.</title>
        <authorList>
            <consortium name="The Broad Institute Genomics Platform"/>
            <consortium name="The Broad Institute Genome Sequencing Center for Infectious Disease"/>
            <person name="Wu L."/>
            <person name="Ma J."/>
        </authorList>
    </citation>
    <scope>NUCLEOTIDE SEQUENCE [LARGE SCALE GENOMIC DNA]</scope>
    <source>
        <strain evidence="3">CGMCC 4.7396</strain>
    </source>
</reference>